<name>A0A1N7P109_9GAMM</name>
<dbReference type="InterPro" id="IPR012255">
    <property type="entry name" value="ETF_b"/>
</dbReference>
<dbReference type="GO" id="GO:0009055">
    <property type="term" value="F:electron transfer activity"/>
    <property type="evidence" value="ECO:0007669"/>
    <property type="project" value="InterPro"/>
</dbReference>
<evidence type="ECO:0000259" key="4">
    <source>
        <dbReference type="Pfam" id="PF01012"/>
    </source>
</evidence>
<dbReference type="PANTHER" id="PTHR21294:SF8">
    <property type="entry name" value="ELECTRON TRANSFER FLAVOPROTEIN SUBUNIT BETA"/>
    <property type="match status" value="1"/>
</dbReference>
<keyword evidence="6" id="KW-1185">Reference proteome</keyword>
<evidence type="ECO:0000256" key="2">
    <source>
        <dbReference type="ARBA" id="ARBA00022448"/>
    </source>
</evidence>
<dbReference type="SUPFAM" id="SSF52402">
    <property type="entry name" value="Adenine nucleotide alpha hydrolases-like"/>
    <property type="match status" value="1"/>
</dbReference>
<evidence type="ECO:0000313" key="5">
    <source>
        <dbReference type="EMBL" id="SIT04325.1"/>
    </source>
</evidence>
<feature type="domain" description="Electron transfer flavoprotein alpha/beta-subunit N-terminal" evidence="4">
    <location>
        <begin position="22"/>
        <end position="118"/>
    </location>
</feature>
<evidence type="ECO:0000256" key="1">
    <source>
        <dbReference type="ARBA" id="ARBA00007557"/>
    </source>
</evidence>
<proteinExistence type="inferred from homology"/>
<comment type="similarity">
    <text evidence="1">Belongs to the ETF beta-subunit/FixA family.</text>
</comment>
<dbReference type="InterPro" id="IPR014730">
    <property type="entry name" value="ETF_a/b_N"/>
</dbReference>
<dbReference type="AlphaFoldDB" id="A0A1N7P109"/>
<dbReference type="InterPro" id="IPR014729">
    <property type="entry name" value="Rossmann-like_a/b/a_fold"/>
</dbReference>
<dbReference type="Pfam" id="PF01012">
    <property type="entry name" value="ETF"/>
    <property type="match status" value="1"/>
</dbReference>
<dbReference type="OrthoDB" id="6119636at2"/>
<dbReference type="Proteomes" id="UP000185999">
    <property type="component" value="Unassembled WGS sequence"/>
</dbReference>
<keyword evidence="3" id="KW-0249">Electron transport</keyword>
<sequence>MKIVIAVKRSESTHSDDVPLLAALAEAFGAKTDVTNTIVVVSIGSSTHTSQLAFAVQHGANKGIQVVTQDSLSAYTVAEYLTDIVRNEKPELVIISNNLTSEQCQTGKILSSMLNESFPIKNCRVDRNQYRLLVIREMLSGAHTVLLPITPEASIEKRPWYALGHYQEITPLRTASYPV</sequence>
<keyword evidence="2" id="KW-0813">Transport</keyword>
<protein>
    <submittedName>
        <fullName evidence="5">Electron transfer flavoprotein domain-containing protein</fullName>
    </submittedName>
</protein>
<dbReference type="RefSeq" id="WP_054341015.1">
    <property type="nucleotide sequence ID" value="NZ_FTOE01000012.1"/>
</dbReference>
<accession>A0A1N7P109</accession>
<evidence type="ECO:0000313" key="6">
    <source>
        <dbReference type="Proteomes" id="UP000185999"/>
    </source>
</evidence>
<organism evidence="5 6">
    <name type="scientific">Neptunomonas antarctica</name>
    <dbReference type="NCBI Taxonomy" id="619304"/>
    <lineage>
        <taxon>Bacteria</taxon>
        <taxon>Pseudomonadati</taxon>
        <taxon>Pseudomonadota</taxon>
        <taxon>Gammaproteobacteria</taxon>
        <taxon>Oceanospirillales</taxon>
        <taxon>Oceanospirillaceae</taxon>
        <taxon>Neptunomonas</taxon>
    </lineage>
</organism>
<dbReference type="PANTHER" id="PTHR21294">
    <property type="entry name" value="ELECTRON TRANSFER FLAVOPROTEIN BETA-SUBUNIT"/>
    <property type="match status" value="1"/>
</dbReference>
<reference evidence="6" key="1">
    <citation type="submission" date="2017-01" db="EMBL/GenBank/DDBJ databases">
        <authorList>
            <person name="Varghese N."/>
            <person name="Submissions S."/>
        </authorList>
    </citation>
    <scope>NUCLEOTIDE SEQUENCE [LARGE SCALE GENOMIC DNA]</scope>
    <source>
        <strain evidence="6">DSM 22306</strain>
    </source>
</reference>
<evidence type="ECO:0000256" key="3">
    <source>
        <dbReference type="ARBA" id="ARBA00022982"/>
    </source>
</evidence>
<dbReference type="EMBL" id="FTOE01000012">
    <property type="protein sequence ID" value="SIT04325.1"/>
    <property type="molecule type" value="Genomic_DNA"/>
</dbReference>
<dbReference type="STRING" id="619304.SAMN05421760_11218"/>
<gene>
    <name evidence="5" type="ORF">SAMN05421760_11218</name>
</gene>
<dbReference type="Gene3D" id="3.40.50.620">
    <property type="entry name" value="HUPs"/>
    <property type="match status" value="1"/>
</dbReference>